<feature type="chain" id="PRO_5023050320" evidence="1">
    <location>
        <begin position="24"/>
        <end position="69"/>
    </location>
</feature>
<evidence type="ECO:0000313" key="2">
    <source>
        <dbReference type="EMBL" id="MPC22779.1"/>
    </source>
</evidence>
<evidence type="ECO:0000313" key="3">
    <source>
        <dbReference type="Proteomes" id="UP000324222"/>
    </source>
</evidence>
<organism evidence="2 3">
    <name type="scientific">Portunus trituberculatus</name>
    <name type="common">Swimming crab</name>
    <name type="synonym">Neptunus trituberculatus</name>
    <dbReference type="NCBI Taxonomy" id="210409"/>
    <lineage>
        <taxon>Eukaryota</taxon>
        <taxon>Metazoa</taxon>
        <taxon>Ecdysozoa</taxon>
        <taxon>Arthropoda</taxon>
        <taxon>Crustacea</taxon>
        <taxon>Multicrustacea</taxon>
        <taxon>Malacostraca</taxon>
        <taxon>Eumalacostraca</taxon>
        <taxon>Eucarida</taxon>
        <taxon>Decapoda</taxon>
        <taxon>Pleocyemata</taxon>
        <taxon>Brachyura</taxon>
        <taxon>Eubrachyura</taxon>
        <taxon>Portunoidea</taxon>
        <taxon>Portunidae</taxon>
        <taxon>Portuninae</taxon>
        <taxon>Portunus</taxon>
    </lineage>
</organism>
<evidence type="ECO:0000256" key="1">
    <source>
        <dbReference type="SAM" id="SignalP"/>
    </source>
</evidence>
<feature type="signal peptide" evidence="1">
    <location>
        <begin position="1"/>
        <end position="23"/>
    </location>
</feature>
<reference evidence="2 3" key="1">
    <citation type="submission" date="2019-05" db="EMBL/GenBank/DDBJ databases">
        <title>Another draft genome of Portunus trituberculatus and its Hox gene families provides insights of decapod evolution.</title>
        <authorList>
            <person name="Jeong J.-H."/>
            <person name="Song I."/>
            <person name="Kim S."/>
            <person name="Choi T."/>
            <person name="Kim D."/>
            <person name="Ryu S."/>
            <person name="Kim W."/>
        </authorList>
    </citation>
    <scope>NUCLEOTIDE SEQUENCE [LARGE SCALE GENOMIC DNA]</scope>
    <source>
        <tissue evidence="2">Muscle</tissue>
    </source>
</reference>
<sequence>MVTLRVYPLLALLVLLCANRVRALAFRSTRGQLEAAAQVTAVPLDGLDRELNAQVTCLSVLVVESEGSE</sequence>
<dbReference type="Proteomes" id="UP000324222">
    <property type="component" value="Unassembled WGS sequence"/>
</dbReference>
<keyword evidence="3" id="KW-1185">Reference proteome</keyword>
<gene>
    <name evidence="2" type="ORF">E2C01_015805</name>
</gene>
<dbReference type="AlphaFoldDB" id="A0A5B7DNX6"/>
<proteinExistence type="predicted"/>
<name>A0A5B7DNX6_PORTR</name>
<protein>
    <submittedName>
        <fullName evidence="2">Uncharacterized protein</fullName>
    </submittedName>
</protein>
<dbReference type="EMBL" id="VSRR010001124">
    <property type="protein sequence ID" value="MPC22779.1"/>
    <property type="molecule type" value="Genomic_DNA"/>
</dbReference>
<keyword evidence="1" id="KW-0732">Signal</keyword>
<accession>A0A5B7DNX6</accession>
<comment type="caution">
    <text evidence="2">The sequence shown here is derived from an EMBL/GenBank/DDBJ whole genome shotgun (WGS) entry which is preliminary data.</text>
</comment>